<name>A0A0A9AHT1_ARUDO</name>
<dbReference type="EMBL" id="GBRH01246656">
    <property type="protein sequence ID" value="JAD51239.1"/>
    <property type="molecule type" value="Transcribed_RNA"/>
</dbReference>
<dbReference type="AlphaFoldDB" id="A0A0A9AHT1"/>
<proteinExistence type="predicted"/>
<sequence length="17" mass="2105">MVHTSRTLLRIYFLCHN</sequence>
<organism evidence="1">
    <name type="scientific">Arundo donax</name>
    <name type="common">Giant reed</name>
    <name type="synonym">Donax arundinaceus</name>
    <dbReference type="NCBI Taxonomy" id="35708"/>
    <lineage>
        <taxon>Eukaryota</taxon>
        <taxon>Viridiplantae</taxon>
        <taxon>Streptophyta</taxon>
        <taxon>Embryophyta</taxon>
        <taxon>Tracheophyta</taxon>
        <taxon>Spermatophyta</taxon>
        <taxon>Magnoliopsida</taxon>
        <taxon>Liliopsida</taxon>
        <taxon>Poales</taxon>
        <taxon>Poaceae</taxon>
        <taxon>PACMAD clade</taxon>
        <taxon>Arundinoideae</taxon>
        <taxon>Arundineae</taxon>
        <taxon>Arundo</taxon>
    </lineage>
</organism>
<reference evidence="1" key="2">
    <citation type="journal article" date="2015" name="Data Brief">
        <title>Shoot transcriptome of the giant reed, Arundo donax.</title>
        <authorList>
            <person name="Barrero R.A."/>
            <person name="Guerrero F.D."/>
            <person name="Moolhuijzen P."/>
            <person name="Goolsby J.A."/>
            <person name="Tidwell J."/>
            <person name="Bellgard S.E."/>
            <person name="Bellgard M.I."/>
        </authorList>
    </citation>
    <scope>NUCLEOTIDE SEQUENCE</scope>
    <source>
        <tissue evidence="1">Shoot tissue taken approximately 20 cm above the soil surface</tissue>
    </source>
</reference>
<accession>A0A0A9AHT1</accession>
<protein>
    <submittedName>
        <fullName evidence="1">Uncharacterized protein</fullName>
    </submittedName>
</protein>
<reference evidence="1" key="1">
    <citation type="submission" date="2014-09" db="EMBL/GenBank/DDBJ databases">
        <authorList>
            <person name="Magalhaes I.L.F."/>
            <person name="Oliveira U."/>
            <person name="Santos F.R."/>
            <person name="Vidigal T.H.D.A."/>
            <person name="Brescovit A.D."/>
            <person name="Santos A.J."/>
        </authorList>
    </citation>
    <scope>NUCLEOTIDE SEQUENCE</scope>
    <source>
        <tissue evidence="1">Shoot tissue taken approximately 20 cm above the soil surface</tissue>
    </source>
</reference>
<evidence type="ECO:0000313" key="1">
    <source>
        <dbReference type="EMBL" id="JAD51239.1"/>
    </source>
</evidence>